<sequence>MFDGNFQPHCVSHPHDLDGTTGIHEDGLGQPYRNQPGQTSYPENRNNQKLAGSGFSNGQDHLDPSITPHVSTAPSVPPRNLDTLNYQPDPRHGSHHGTMRITRKDHALRPAPYTYPGRQTASTKLNQQSNSTGDVSECMQRIGSYLLSDVSTTSNILIWPYTLACIQEKVKAIIQNDRDPKEMLRLAQPLFQSMSNGPQPFISIQSPNLWSQKDTAEFSNSQGLKNFVRSHLQQILLRPDLNIFGRQNSRTPSSAKSPLTLIKNHQDGFGTLINKAAKAQLAYLRLMIFRNQLQQTKNGNKDTSTFWNKINQDLLHRCSKPALYKLAFFNLVTNQEKALWDGQRNSDSVTKAEVSLPTNSKVNTKMEAVLNAPNKHDIHTGEAATQ</sequence>
<comment type="caution">
    <text evidence="2">The sequence shown here is derived from an EMBL/GenBank/DDBJ whole genome shotgun (WGS) entry which is preliminary data.</text>
</comment>
<gene>
    <name evidence="2" type="ORF">PCASD_14736</name>
</gene>
<proteinExistence type="predicted"/>
<evidence type="ECO:0000256" key="1">
    <source>
        <dbReference type="SAM" id="MobiDB-lite"/>
    </source>
</evidence>
<dbReference type="EMBL" id="PGCI01000634">
    <property type="protein sequence ID" value="PLW23416.1"/>
    <property type="molecule type" value="Genomic_DNA"/>
</dbReference>
<reference evidence="2 3" key="1">
    <citation type="submission" date="2017-11" db="EMBL/GenBank/DDBJ databases">
        <title>De novo assembly and phasing of dikaryotic genomes from two isolates of Puccinia coronata f. sp. avenae, the causal agent of oat crown rust.</title>
        <authorList>
            <person name="Miller M.E."/>
            <person name="Zhang Y."/>
            <person name="Omidvar V."/>
            <person name="Sperschneider J."/>
            <person name="Schwessinger B."/>
            <person name="Raley C."/>
            <person name="Palmer J.M."/>
            <person name="Garnica D."/>
            <person name="Upadhyaya N."/>
            <person name="Rathjen J."/>
            <person name="Taylor J.M."/>
            <person name="Park R.F."/>
            <person name="Dodds P.N."/>
            <person name="Hirsch C.D."/>
            <person name="Kianian S.F."/>
            <person name="Figueroa M."/>
        </authorList>
    </citation>
    <scope>NUCLEOTIDE SEQUENCE [LARGE SCALE GENOMIC DNA]</scope>
    <source>
        <strain evidence="2">12SD80</strain>
    </source>
</reference>
<evidence type="ECO:0000313" key="3">
    <source>
        <dbReference type="Proteomes" id="UP000235392"/>
    </source>
</evidence>
<accession>A0A2N5TD57</accession>
<dbReference type="AlphaFoldDB" id="A0A2N5TD57"/>
<dbReference type="Proteomes" id="UP000235392">
    <property type="component" value="Unassembled WGS sequence"/>
</dbReference>
<evidence type="ECO:0000313" key="2">
    <source>
        <dbReference type="EMBL" id="PLW23416.1"/>
    </source>
</evidence>
<feature type="compositionally biased region" description="Basic and acidic residues" evidence="1">
    <location>
        <begin position="13"/>
        <end position="27"/>
    </location>
</feature>
<organism evidence="2 3">
    <name type="scientific">Puccinia coronata f. sp. avenae</name>
    <dbReference type="NCBI Taxonomy" id="200324"/>
    <lineage>
        <taxon>Eukaryota</taxon>
        <taxon>Fungi</taxon>
        <taxon>Dikarya</taxon>
        <taxon>Basidiomycota</taxon>
        <taxon>Pucciniomycotina</taxon>
        <taxon>Pucciniomycetes</taxon>
        <taxon>Pucciniales</taxon>
        <taxon>Pucciniaceae</taxon>
        <taxon>Puccinia</taxon>
    </lineage>
</organism>
<protein>
    <submittedName>
        <fullName evidence="2">Uncharacterized protein</fullName>
    </submittedName>
</protein>
<feature type="region of interest" description="Disordered" evidence="1">
    <location>
        <begin position="1"/>
        <end position="102"/>
    </location>
</feature>
<name>A0A2N5TD57_9BASI</name>
<feature type="compositionally biased region" description="Polar residues" evidence="1">
    <location>
        <begin position="32"/>
        <end position="59"/>
    </location>
</feature>